<dbReference type="RefSeq" id="XP_007766199.1">
    <property type="nucleotide sequence ID" value="XM_007768009.1"/>
</dbReference>
<evidence type="ECO:0000313" key="5">
    <source>
        <dbReference type="Proteomes" id="UP000053558"/>
    </source>
</evidence>
<keyword evidence="5" id="KW-1185">Reference proteome</keyword>
<dbReference type="AlphaFoldDB" id="A0A5M3N0V7"/>
<dbReference type="Proteomes" id="UP000053558">
    <property type="component" value="Unassembled WGS sequence"/>
</dbReference>
<dbReference type="GeneID" id="19198245"/>
<accession>A0A5M3N0V7</accession>
<name>A0A5M3N0V7_CONPW</name>
<sequence length="356" mass="38057">MPAIHPTDAAAILVTGSNGFIGTHIISILLSRGFSVHAAVRSEAKGQHLLDTFHSYGDRLRLVIVDNLTQERAFDSAVKDIQGVIHSTLPVTDILTGDPNELIAPAVQSVKVMLESVLKQGTSVERVVFTSSCATIRASSIIPVDVSESDWNDAAVDDCEAHGAQADALNKCSASKVLAEKAVWDFYAAHKHEVAWDVCVLNPPWVFGVPMHPISSPESLNASCAYMYNALIEGNFQGANPHLSPGHGWVNIRDVAEAHVRALERPVASGEKIILSAGSPWFWADLVNTAAILSPASSTFTKAKAAVALANASKDGVGHVSFKSTKASEILGLEFTTMEKLVGDVVSDYRKRGWIA</sequence>
<dbReference type="GO" id="GO:0016616">
    <property type="term" value="F:oxidoreductase activity, acting on the CH-OH group of donors, NAD or NADP as acceptor"/>
    <property type="evidence" value="ECO:0007669"/>
    <property type="project" value="TreeGrafter"/>
</dbReference>
<gene>
    <name evidence="4" type="ORF">CONPUDRAFT_100684</name>
</gene>
<feature type="domain" description="NAD-dependent epimerase/dehydratase" evidence="3">
    <location>
        <begin position="12"/>
        <end position="272"/>
    </location>
</feature>
<dbReference type="Pfam" id="PF01370">
    <property type="entry name" value="Epimerase"/>
    <property type="match status" value="1"/>
</dbReference>
<evidence type="ECO:0000313" key="4">
    <source>
        <dbReference type="EMBL" id="EIW84521.1"/>
    </source>
</evidence>
<proteinExistence type="inferred from homology"/>
<dbReference type="InterPro" id="IPR050425">
    <property type="entry name" value="NAD(P)_dehydrat-like"/>
</dbReference>
<dbReference type="PANTHER" id="PTHR10366">
    <property type="entry name" value="NAD DEPENDENT EPIMERASE/DEHYDRATASE"/>
    <property type="match status" value="1"/>
</dbReference>
<reference evidence="5" key="1">
    <citation type="journal article" date="2012" name="Science">
        <title>The Paleozoic origin of enzymatic lignin decomposition reconstructed from 31 fungal genomes.</title>
        <authorList>
            <person name="Floudas D."/>
            <person name="Binder M."/>
            <person name="Riley R."/>
            <person name="Barry K."/>
            <person name="Blanchette R.A."/>
            <person name="Henrissat B."/>
            <person name="Martinez A.T."/>
            <person name="Otillar R."/>
            <person name="Spatafora J.W."/>
            <person name="Yadav J.S."/>
            <person name="Aerts A."/>
            <person name="Benoit I."/>
            <person name="Boyd A."/>
            <person name="Carlson A."/>
            <person name="Copeland A."/>
            <person name="Coutinho P.M."/>
            <person name="de Vries R.P."/>
            <person name="Ferreira P."/>
            <person name="Findley K."/>
            <person name="Foster B."/>
            <person name="Gaskell J."/>
            <person name="Glotzer D."/>
            <person name="Gorecki P."/>
            <person name="Heitman J."/>
            <person name="Hesse C."/>
            <person name="Hori C."/>
            <person name="Igarashi K."/>
            <person name="Jurgens J.A."/>
            <person name="Kallen N."/>
            <person name="Kersten P."/>
            <person name="Kohler A."/>
            <person name="Kuees U."/>
            <person name="Kumar T.K.A."/>
            <person name="Kuo A."/>
            <person name="LaButti K."/>
            <person name="Larrondo L.F."/>
            <person name="Lindquist E."/>
            <person name="Ling A."/>
            <person name="Lombard V."/>
            <person name="Lucas S."/>
            <person name="Lundell T."/>
            <person name="Martin R."/>
            <person name="McLaughlin D.J."/>
            <person name="Morgenstern I."/>
            <person name="Morin E."/>
            <person name="Murat C."/>
            <person name="Nagy L.G."/>
            <person name="Nolan M."/>
            <person name="Ohm R.A."/>
            <person name="Patyshakuliyeva A."/>
            <person name="Rokas A."/>
            <person name="Ruiz-Duenas F.J."/>
            <person name="Sabat G."/>
            <person name="Salamov A."/>
            <person name="Samejima M."/>
            <person name="Schmutz J."/>
            <person name="Slot J.C."/>
            <person name="St John F."/>
            <person name="Stenlid J."/>
            <person name="Sun H."/>
            <person name="Sun S."/>
            <person name="Syed K."/>
            <person name="Tsang A."/>
            <person name="Wiebenga A."/>
            <person name="Young D."/>
            <person name="Pisabarro A."/>
            <person name="Eastwood D.C."/>
            <person name="Martin F."/>
            <person name="Cullen D."/>
            <person name="Grigoriev I.V."/>
            <person name="Hibbett D.S."/>
        </authorList>
    </citation>
    <scope>NUCLEOTIDE SEQUENCE [LARGE SCALE GENOMIC DNA]</scope>
    <source>
        <strain evidence="5">RWD-64-598 SS2</strain>
    </source>
</reference>
<keyword evidence="1" id="KW-0560">Oxidoreductase</keyword>
<dbReference type="SUPFAM" id="SSF51735">
    <property type="entry name" value="NAD(P)-binding Rossmann-fold domains"/>
    <property type="match status" value="1"/>
</dbReference>
<organism evidence="4 5">
    <name type="scientific">Coniophora puteana (strain RWD-64-598)</name>
    <name type="common">Brown rot fungus</name>
    <dbReference type="NCBI Taxonomy" id="741705"/>
    <lineage>
        <taxon>Eukaryota</taxon>
        <taxon>Fungi</taxon>
        <taxon>Dikarya</taxon>
        <taxon>Basidiomycota</taxon>
        <taxon>Agaricomycotina</taxon>
        <taxon>Agaricomycetes</taxon>
        <taxon>Agaricomycetidae</taxon>
        <taxon>Boletales</taxon>
        <taxon>Coniophorineae</taxon>
        <taxon>Coniophoraceae</taxon>
        <taxon>Coniophora</taxon>
    </lineage>
</organism>
<dbReference type="Gene3D" id="3.40.50.720">
    <property type="entry name" value="NAD(P)-binding Rossmann-like Domain"/>
    <property type="match status" value="1"/>
</dbReference>
<comment type="similarity">
    <text evidence="2">Belongs to the NAD(P)-dependent epimerase/dehydratase family. Dihydroflavonol-4-reductase subfamily.</text>
</comment>
<dbReference type="InterPro" id="IPR036291">
    <property type="entry name" value="NAD(P)-bd_dom_sf"/>
</dbReference>
<dbReference type="OMA" id="PWIFGPY"/>
<dbReference type="EMBL" id="JH711575">
    <property type="protein sequence ID" value="EIW84521.1"/>
    <property type="molecule type" value="Genomic_DNA"/>
</dbReference>
<dbReference type="KEGG" id="cput:CONPUDRAFT_100684"/>
<evidence type="ECO:0000259" key="3">
    <source>
        <dbReference type="Pfam" id="PF01370"/>
    </source>
</evidence>
<dbReference type="PANTHER" id="PTHR10366:SF564">
    <property type="entry name" value="STEROL-4-ALPHA-CARBOXYLATE 3-DEHYDROGENASE, DECARBOXYLATING"/>
    <property type="match status" value="1"/>
</dbReference>
<dbReference type="OrthoDB" id="2735536at2759"/>
<protein>
    <submittedName>
        <fullName evidence="4">D-lactaldehyde dehydrogenase</fullName>
    </submittedName>
</protein>
<dbReference type="InterPro" id="IPR001509">
    <property type="entry name" value="Epimerase_deHydtase"/>
</dbReference>
<evidence type="ECO:0000256" key="1">
    <source>
        <dbReference type="ARBA" id="ARBA00023002"/>
    </source>
</evidence>
<comment type="caution">
    <text evidence="4">The sequence shown here is derived from an EMBL/GenBank/DDBJ whole genome shotgun (WGS) entry which is preliminary data.</text>
</comment>
<evidence type="ECO:0000256" key="2">
    <source>
        <dbReference type="ARBA" id="ARBA00023445"/>
    </source>
</evidence>